<comment type="similarity">
    <text evidence="2">Belongs to the PA-phosphatase related phosphoesterase family.</text>
</comment>
<keyword evidence="9" id="KW-1185">Reference proteome</keyword>
<evidence type="ECO:0000313" key="8">
    <source>
        <dbReference type="EMBL" id="GBM62502.1"/>
    </source>
</evidence>
<feature type="transmembrane region" description="Helical" evidence="6">
    <location>
        <begin position="189"/>
        <end position="210"/>
    </location>
</feature>
<proteinExistence type="inferred from homology"/>
<gene>
    <name evidence="8" type="primary">wun_1</name>
    <name evidence="8" type="ORF">AVEN_145986_1</name>
</gene>
<reference evidence="8 9" key="1">
    <citation type="journal article" date="2019" name="Sci. Rep.">
        <title>Orb-weaving spider Araneus ventricosus genome elucidates the spidroin gene catalogue.</title>
        <authorList>
            <person name="Kono N."/>
            <person name="Nakamura H."/>
            <person name="Ohtoshi R."/>
            <person name="Moran D.A.P."/>
            <person name="Shinohara A."/>
            <person name="Yoshida Y."/>
            <person name="Fujiwara M."/>
            <person name="Mori M."/>
            <person name="Tomita M."/>
            <person name="Arakawa K."/>
        </authorList>
    </citation>
    <scope>NUCLEOTIDE SEQUENCE [LARGE SCALE GENOMIC DNA]</scope>
</reference>
<evidence type="ECO:0000259" key="7">
    <source>
        <dbReference type="SMART" id="SM00014"/>
    </source>
</evidence>
<evidence type="ECO:0000256" key="2">
    <source>
        <dbReference type="ARBA" id="ARBA00008816"/>
    </source>
</evidence>
<dbReference type="SMART" id="SM00014">
    <property type="entry name" value="acidPPc"/>
    <property type="match status" value="1"/>
</dbReference>
<feature type="transmembrane region" description="Helical" evidence="6">
    <location>
        <begin position="248"/>
        <end position="267"/>
    </location>
</feature>
<dbReference type="GO" id="GO:0005886">
    <property type="term" value="C:plasma membrane"/>
    <property type="evidence" value="ECO:0007669"/>
    <property type="project" value="TreeGrafter"/>
</dbReference>
<protein>
    <submittedName>
        <fullName evidence="8">Phosphatidate phosphatase</fullName>
    </submittedName>
</protein>
<name>A0A4Y2HB27_ARAVE</name>
<dbReference type="Gene3D" id="1.20.144.10">
    <property type="entry name" value="Phosphatidic acid phosphatase type 2/haloperoxidase"/>
    <property type="match status" value="1"/>
</dbReference>
<feature type="transmembrane region" description="Helical" evidence="6">
    <location>
        <begin position="222"/>
        <end position="242"/>
    </location>
</feature>
<evidence type="ECO:0000313" key="9">
    <source>
        <dbReference type="Proteomes" id="UP000499080"/>
    </source>
</evidence>
<dbReference type="SUPFAM" id="SSF48317">
    <property type="entry name" value="Acid phosphatase/Vanadium-dependent haloperoxidase"/>
    <property type="match status" value="1"/>
</dbReference>
<dbReference type="GO" id="GO:0046839">
    <property type="term" value="P:phospholipid dephosphorylation"/>
    <property type="evidence" value="ECO:0007669"/>
    <property type="project" value="TreeGrafter"/>
</dbReference>
<keyword evidence="3 6" id="KW-0812">Transmembrane</keyword>
<organism evidence="8 9">
    <name type="scientific">Araneus ventricosus</name>
    <name type="common">Orbweaver spider</name>
    <name type="synonym">Epeira ventricosa</name>
    <dbReference type="NCBI Taxonomy" id="182803"/>
    <lineage>
        <taxon>Eukaryota</taxon>
        <taxon>Metazoa</taxon>
        <taxon>Ecdysozoa</taxon>
        <taxon>Arthropoda</taxon>
        <taxon>Chelicerata</taxon>
        <taxon>Arachnida</taxon>
        <taxon>Araneae</taxon>
        <taxon>Araneomorphae</taxon>
        <taxon>Entelegynae</taxon>
        <taxon>Araneoidea</taxon>
        <taxon>Araneidae</taxon>
        <taxon>Araneus</taxon>
    </lineage>
</organism>
<evidence type="ECO:0000256" key="5">
    <source>
        <dbReference type="ARBA" id="ARBA00023136"/>
    </source>
</evidence>
<comment type="subcellular location">
    <subcellularLocation>
        <location evidence="1">Membrane</location>
        <topology evidence="1">Multi-pass membrane protein</topology>
    </subcellularLocation>
</comment>
<dbReference type="OrthoDB" id="8907274at2759"/>
<feature type="transmembrane region" description="Helical" evidence="6">
    <location>
        <begin position="20"/>
        <end position="42"/>
    </location>
</feature>
<keyword evidence="5 6" id="KW-0472">Membrane</keyword>
<dbReference type="InterPro" id="IPR043216">
    <property type="entry name" value="PAP-like"/>
</dbReference>
<dbReference type="Proteomes" id="UP000499080">
    <property type="component" value="Unassembled WGS sequence"/>
</dbReference>
<accession>A0A4Y2HB27</accession>
<dbReference type="AlphaFoldDB" id="A0A4Y2HB27"/>
<keyword evidence="4 6" id="KW-1133">Transmembrane helix</keyword>
<dbReference type="PANTHER" id="PTHR10165">
    <property type="entry name" value="LIPID PHOSPHATE PHOSPHATASE"/>
    <property type="match status" value="1"/>
</dbReference>
<comment type="caution">
    <text evidence="8">The sequence shown here is derived from an EMBL/GenBank/DDBJ whole genome shotgun (WGS) entry which is preliminary data.</text>
</comment>
<feature type="domain" description="Phosphatidic acid phosphatase type 2/haloperoxidase" evidence="7">
    <location>
        <begin position="123"/>
        <end position="267"/>
    </location>
</feature>
<evidence type="ECO:0000256" key="1">
    <source>
        <dbReference type="ARBA" id="ARBA00004141"/>
    </source>
</evidence>
<dbReference type="EMBL" id="BGPR01001820">
    <property type="protein sequence ID" value="GBM62502.1"/>
    <property type="molecule type" value="Genomic_DNA"/>
</dbReference>
<dbReference type="GO" id="GO:0008195">
    <property type="term" value="F:phosphatidate phosphatase activity"/>
    <property type="evidence" value="ECO:0007669"/>
    <property type="project" value="TreeGrafter"/>
</dbReference>
<dbReference type="CDD" id="cd03384">
    <property type="entry name" value="PAP2_wunen"/>
    <property type="match status" value="1"/>
</dbReference>
<feature type="transmembrane region" description="Helical" evidence="6">
    <location>
        <begin position="72"/>
        <end position="96"/>
    </location>
</feature>
<dbReference type="InterPro" id="IPR036938">
    <property type="entry name" value="PAP2/HPO_sf"/>
</dbReference>
<evidence type="ECO:0000256" key="6">
    <source>
        <dbReference type="SAM" id="Phobius"/>
    </source>
</evidence>
<sequence length="304" mass="34817">MWNFNSYYRDMISSIEEEKLSTRIIIDVVLLIIVAIPIPLFYTGVFKPYQRGFFCDDETIQYPYRDSTVSDFALYVGGLAIGILAIFLCEFVRKLFVKSEDENVFYVFDRRVPSSVLYIYSSTSLFLFGAFIVEIGTNFIKYTLGRLRPNFIDVCQPDFDCSSLTNPHTFVENYTCTNPDTYSVDDSRLSFPSGHSSFAIYAVLFSVIYLHKCLICPHSKLLRPAVQFILFLMGAYTAVSRIGDNKHHWSDVVGGLTLGSIIAVLMLRPDTECRRTFRENYFRMGNLYDVVSCPSDTSLYIPCK</sequence>
<evidence type="ECO:0000256" key="3">
    <source>
        <dbReference type="ARBA" id="ARBA00022692"/>
    </source>
</evidence>
<dbReference type="GO" id="GO:0006644">
    <property type="term" value="P:phospholipid metabolic process"/>
    <property type="evidence" value="ECO:0007669"/>
    <property type="project" value="InterPro"/>
</dbReference>
<dbReference type="Pfam" id="PF01569">
    <property type="entry name" value="PAP2"/>
    <property type="match status" value="1"/>
</dbReference>
<feature type="transmembrane region" description="Helical" evidence="6">
    <location>
        <begin position="117"/>
        <end position="140"/>
    </location>
</feature>
<evidence type="ECO:0000256" key="4">
    <source>
        <dbReference type="ARBA" id="ARBA00022989"/>
    </source>
</evidence>
<dbReference type="GO" id="GO:0007165">
    <property type="term" value="P:signal transduction"/>
    <property type="evidence" value="ECO:0007669"/>
    <property type="project" value="TreeGrafter"/>
</dbReference>
<dbReference type="InterPro" id="IPR000326">
    <property type="entry name" value="PAP2/HPO"/>
</dbReference>
<dbReference type="PANTHER" id="PTHR10165:SF103">
    <property type="entry name" value="PHOSPHOLIPID PHOSPHATASE HOMOLOG 1.2 HOMOLOG"/>
    <property type="match status" value="1"/>
</dbReference>